<dbReference type="Proteomes" id="UP000790377">
    <property type="component" value="Unassembled WGS sequence"/>
</dbReference>
<dbReference type="EMBL" id="MU268980">
    <property type="protein sequence ID" value="KAH7903428.1"/>
    <property type="molecule type" value="Genomic_DNA"/>
</dbReference>
<proteinExistence type="predicted"/>
<accession>A0ACB7ZRI8</accession>
<reference evidence="1" key="1">
    <citation type="journal article" date="2021" name="New Phytol.">
        <title>Evolutionary innovations through gain and loss of genes in the ectomycorrhizal Boletales.</title>
        <authorList>
            <person name="Wu G."/>
            <person name="Miyauchi S."/>
            <person name="Morin E."/>
            <person name="Kuo A."/>
            <person name="Drula E."/>
            <person name="Varga T."/>
            <person name="Kohler A."/>
            <person name="Feng B."/>
            <person name="Cao Y."/>
            <person name="Lipzen A."/>
            <person name="Daum C."/>
            <person name="Hundley H."/>
            <person name="Pangilinan J."/>
            <person name="Johnson J."/>
            <person name="Barry K."/>
            <person name="LaButti K."/>
            <person name="Ng V."/>
            <person name="Ahrendt S."/>
            <person name="Min B."/>
            <person name="Choi I.G."/>
            <person name="Park H."/>
            <person name="Plett J.M."/>
            <person name="Magnuson J."/>
            <person name="Spatafora J.W."/>
            <person name="Nagy L.G."/>
            <person name="Henrissat B."/>
            <person name="Grigoriev I.V."/>
            <person name="Yang Z.L."/>
            <person name="Xu J."/>
            <person name="Martin F.M."/>
        </authorList>
    </citation>
    <scope>NUCLEOTIDE SEQUENCE</scope>
    <source>
        <strain evidence="1">ATCC 28755</strain>
    </source>
</reference>
<organism evidence="1 2">
    <name type="scientific">Hygrophoropsis aurantiaca</name>
    <dbReference type="NCBI Taxonomy" id="72124"/>
    <lineage>
        <taxon>Eukaryota</taxon>
        <taxon>Fungi</taxon>
        <taxon>Dikarya</taxon>
        <taxon>Basidiomycota</taxon>
        <taxon>Agaricomycotina</taxon>
        <taxon>Agaricomycetes</taxon>
        <taxon>Agaricomycetidae</taxon>
        <taxon>Boletales</taxon>
        <taxon>Coniophorineae</taxon>
        <taxon>Hygrophoropsidaceae</taxon>
        <taxon>Hygrophoropsis</taxon>
    </lineage>
</organism>
<keyword evidence="2" id="KW-1185">Reference proteome</keyword>
<comment type="caution">
    <text evidence="1">The sequence shown here is derived from an EMBL/GenBank/DDBJ whole genome shotgun (WGS) entry which is preliminary data.</text>
</comment>
<evidence type="ECO:0000313" key="2">
    <source>
        <dbReference type="Proteomes" id="UP000790377"/>
    </source>
</evidence>
<name>A0ACB7ZRI8_9AGAM</name>
<gene>
    <name evidence="1" type="ORF">BJ138DRAFT_1138735</name>
</gene>
<protein>
    <submittedName>
        <fullName evidence="1">Uncharacterized protein</fullName>
    </submittedName>
</protein>
<sequence>MTTPEVTMCPDGHYRRAIYGLGPYIADYPEQVLLACIVQGWCARLCPNNEQYKNDPEFRKFRRNLFHSSLTAILEPLRAGMTTPEVTMCPDGHYRRAIYGLGPYIADYPEQVLLACIVQGWCARCTAHRKDLDGDGQSRCHEHTLALMESFSAKDLWGQYGIPFTEGFPRADIHELLAPDLLHQIIKGTFKDHLVTWVNEWLKITHGEQDAAAIIADIDRRIAAAPPFPGLRRFPQGRGFKQWTGNDSKALMKVYLPAIAGHVPDQMVRAISAFLDFCYLVRRDTIDENTINAIEDALQRFHAERTIFVDDHVIEDFLQPRQHAMNHFRRLTQLFGAPNGLCSSITESKHIKAVKRPYWRTSKWKALGQMLLINQRVDKLERFRVIMTAKGMLDGALVPEYLSNLMETLPGEDINGHNQAGANEPDEDDNTEENEDEDEDARQWPNYIDEIGKQISQENLGKLVRRFLFDQINPGSPIPASEVDLDQCPTFHSRVSVFNSATAYYYAPSDYCGVAGMHQQIIRATESWHGGPPRYDCVFAEKDPNLPGMQGLYVVQVVLFFSFEHRGKQWSCALVRWFETIGEEPCPLTEINEERKRCVPVINLDSIMRSAHLIGIYGEKFIPQNLKASDSLLAFKGYYVNKFSDHHAHEIAF</sequence>
<evidence type="ECO:0000313" key="1">
    <source>
        <dbReference type="EMBL" id="KAH7903428.1"/>
    </source>
</evidence>